<dbReference type="Proteomes" id="UP000189703">
    <property type="component" value="Unplaced"/>
</dbReference>
<comment type="catalytic activity">
    <reaction evidence="7">
        <text>(24S)-24,25-epoxycucurbitadienol + H2O = (24R)-24,25-dihydroxycucurbitadienol</text>
        <dbReference type="Rhea" id="RHEA:81855"/>
        <dbReference type="ChEBI" id="CHEBI:15377"/>
        <dbReference type="ChEBI" id="CHEBI:229949"/>
        <dbReference type="ChEBI" id="CHEBI:229950"/>
    </reaction>
    <physiologicalReaction direction="left-to-right" evidence="7">
        <dbReference type="Rhea" id="RHEA:81856"/>
    </physiologicalReaction>
</comment>
<dbReference type="PRINTS" id="PR00412">
    <property type="entry name" value="EPOXHYDRLASE"/>
</dbReference>
<keyword evidence="3" id="KW-0378">Hydrolase</keyword>
<dbReference type="AlphaFoldDB" id="A0A1U7ZN13"/>
<dbReference type="GeneID" id="104595598"/>
<comment type="similarity">
    <text evidence="4">Belongs to the AB hydrolase superfamily. Epoxide hydrolase family.</text>
</comment>
<dbReference type="KEGG" id="nnu:104595598"/>
<dbReference type="GO" id="GO:0004301">
    <property type="term" value="F:epoxide hydrolase activity"/>
    <property type="evidence" value="ECO:0007669"/>
    <property type="project" value="UniProtKB-EC"/>
</dbReference>
<dbReference type="EC" id="3.3.2.10" evidence="2"/>
<evidence type="ECO:0000256" key="2">
    <source>
        <dbReference type="ARBA" id="ARBA00013006"/>
    </source>
</evidence>
<organism evidence="9 10">
    <name type="scientific">Nelumbo nucifera</name>
    <name type="common">Sacred lotus</name>
    <dbReference type="NCBI Taxonomy" id="4432"/>
    <lineage>
        <taxon>Eukaryota</taxon>
        <taxon>Viridiplantae</taxon>
        <taxon>Streptophyta</taxon>
        <taxon>Embryophyta</taxon>
        <taxon>Tracheophyta</taxon>
        <taxon>Spermatophyta</taxon>
        <taxon>Magnoliopsida</taxon>
        <taxon>Proteales</taxon>
        <taxon>Nelumbonaceae</taxon>
        <taxon>Nelumbo</taxon>
    </lineage>
</organism>
<dbReference type="InterPro" id="IPR029058">
    <property type="entry name" value="AB_hydrolase_fold"/>
</dbReference>
<dbReference type="FunCoup" id="A0A1U7ZN13">
    <property type="interactions" value="1072"/>
</dbReference>
<dbReference type="PANTHER" id="PTHR43329">
    <property type="entry name" value="EPOXIDE HYDROLASE"/>
    <property type="match status" value="1"/>
</dbReference>
<accession>A0A1U7ZN13</accession>
<evidence type="ECO:0000256" key="6">
    <source>
        <dbReference type="ARBA" id="ARBA00058358"/>
    </source>
</evidence>
<protein>
    <recommendedName>
        <fullName evidence="2">soluble epoxide hydrolase</fullName>
        <ecNumber evidence="2">3.3.2.10</ecNumber>
    </recommendedName>
</protein>
<evidence type="ECO:0000313" key="10">
    <source>
        <dbReference type="RefSeq" id="XP_010254690.1"/>
    </source>
</evidence>
<evidence type="ECO:0000256" key="4">
    <source>
        <dbReference type="ARBA" id="ARBA00038334"/>
    </source>
</evidence>
<comment type="function">
    <text evidence="6">Epoxide hydrolase involved in the biosynthesis of cucurbitacin and mogroside tetracyclic triterpene natural products (e.g. siamenoside I and mogrosides IV, V and VI). Cucurbitacins have cytotoxic properties and exhibit deterrent taste as a defense barrier against herbivores. Mogrosides are nonsugar highly oxygenated compounds used as high-intensity zero-calorie sweeteners; they also possess pharmacological properties such as regulating immunity, lowering blood sugar and lipid levels, protecting the liver, and acting as antioxidants and antitumor agents. Catalyzes the hydrolysis of aromatic epoxide-containing substrates, such as the conversion of 24,25-epoxycucurbitadienol to 24,25-dihydroxycucurbitadienol.</text>
</comment>
<evidence type="ECO:0000256" key="1">
    <source>
        <dbReference type="ARBA" id="ARBA00004721"/>
    </source>
</evidence>
<evidence type="ECO:0000256" key="3">
    <source>
        <dbReference type="ARBA" id="ARBA00022801"/>
    </source>
</evidence>
<proteinExistence type="inferred from homology"/>
<dbReference type="FunFam" id="3.40.50.1820:FF:000161">
    <property type="entry name" value="Epoxide hydrolase"/>
    <property type="match status" value="1"/>
</dbReference>
<dbReference type="PRINTS" id="PR00111">
    <property type="entry name" value="ABHYDROLASE"/>
</dbReference>
<evidence type="ECO:0000256" key="7">
    <source>
        <dbReference type="ARBA" id="ARBA00093212"/>
    </source>
</evidence>
<dbReference type="eggNOG" id="KOG4178">
    <property type="taxonomic scope" value="Eukaryota"/>
</dbReference>
<name>A0A1U7ZN13_NELNU</name>
<dbReference type="InterPro" id="IPR000073">
    <property type="entry name" value="AB_hydrolase_1"/>
</dbReference>
<reference evidence="10" key="1">
    <citation type="submission" date="2025-08" db="UniProtKB">
        <authorList>
            <consortium name="RefSeq"/>
        </authorList>
    </citation>
    <scope>IDENTIFICATION</scope>
</reference>
<dbReference type="OMA" id="KFHYVEA"/>
<dbReference type="Gene3D" id="3.40.50.1820">
    <property type="entry name" value="alpha/beta hydrolase"/>
    <property type="match status" value="1"/>
</dbReference>
<dbReference type="GO" id="GO:0016787">
    <property type="term" value="F:hydrolase activity"/>
    <property type="evidence" value="ECO:0000318"/>
    <property type="project" value="GO_Central"/>
</dbReference>
<evidence type="ECO:0000313" key="9">
    <source>
        <dbReference type="Proteomes" id="UP000189703"/>
    </source>
</evidence>
<dbReference type="OrthoDB" id="7130006at2759"/>
<dbReference type="STRING" id="4432.A0A1U7ZN13"/>
<sequence>MRRKKKRKIMSDPEQRKVQTNGIWMNIAEQGSGPLVLLLHGFPQLCISWNYQITELAKHGFHVVAPDMRGYGGTDSPPNPASYTLFHLVGDLIGLLDELGQEQAFVVGHDWGAEVAWHLCLFRPDRVRALVNLGVPFRPRSPTAKPVELMSHMFGEGFYLCQYQEPGRAELAFARYDCLTVLKKLLLLGAPDLLTAPSGVEIIDFLDTPASLPPWITEEELRRSASKFQSSGFTGPLNYYRAMDKNWELLKPWQGSKITVPTKFIVGNKDVGFQAFGMKEYIEGGEFKALVPNLEVVIIDGHHYIQQEKAEEVTREILSFFSSFSPM</sequence>
<dbReference type="InterPro" id="IPR000639">
    <property type="entry name" value="Epox_hydrolase-like"/>
</dbReference>
<gene>
    <name evidence="10" type="primary">LOC104595598</name>
</gene>
<dbReference type="RefSeq" id="XP_010254690.1">
    <property type="nucleotide sequence ID" value="XM_010256388.2"/>
</dbReference>
<dbReference type="SUPFAM" id="SSF53474">
    <property type="entry name" value="alpha/beta-Hydrolases"/>
    <property type="match status" value="1"/>
</dbReference>
<comment type="catalytic activity">
    <reaction evidence="5">
        <text>an epoxide + H2O = an ethanediol</text>
        <dbReference type="Rhea" id="RHEA:19037"/>
        <dbReference type="ChEBI" id="CHEBI:15377"/>
        <dbReference type="ChEBI" id="CHEBI:32955"/>
        <dbReference type="ChEBI" id="CHEBI:140594"/>
        <dbReference type="EC" id="3.3.2.10"/>
    </reaction>
    <physiologicalReaction direction="left-to-right" evidence="5">
        <dbReference type="Rhea" id="RHEA:19038"/>
    </physiologicalReaction>
</comment>
<dbReference type="Pfam" id="PF00561">
    <property type="entry name" value="Abhydrolase_1"/>
    <property type="match status" value="1"/>
</dbReference>
<keyword evidence="9" id="KW-1185">Reference proteome</keyword>
<evidence type="ECO:0000259" key="8">
    <source>
        <dbReference type="Pfam" id="PF00561"/>
    </source>
</evidence>
<feature type="domain" description="AB hydrolase-1" evidence="8">
    <location>
        <begin position="34"/>
        <end position="309"/>
    </location>
</feature>
<evidence type="ECO:0000256" key="5">
    <source>
        <dbReference type="ARBA" id="ARBA00051067"/>
    </source>
</evidence>
<comment type="pathway">
    <text evidence="1">Secondary metabolite biosynthesis; terpenoid biosynthesis.</text>
</comment>